<dbReference type="OMA" id="KYTCLDV"/>
<reference evidence="3" key="3">
    <citation type="submission" date="2009-08" db="EMBL/GenBank/DDBJ databases">
        <authorList>
            <consortium name="The Dictyostelium discoideum Sequencing Consortium"/>
            <person name="Eichinger L."/>
            <person name="Pachebat J.A."/>
            <person name="Gloeckner G."/>
            <person name="Rajandream M.-A."/>
            <person name="Sucgang R."/>
            <person name="Song J."/>
            <person name="Cox E.C."/>
            <person name="Tunggal B."/>
            <person name="Szafranski K."/>
            <person name="Konfortov B.A."/>
            <person name="Farbrother P."/>
            <person name="Bankier A.T."/>
            <person name="Lehmann R."/>
            <person name="Hamlin N."/>
            <person name="Xu Q."/>
            <person name="Davies R."/>
            <person name="Gaudet P."/>
            <person name="Fey P."/>
            <person name="Pilcher K."/>
            <person name="Chen G."/>
            <person name="Saunders D."/>
            <person name="Sodergren E."/>
            <person name="Davis P."/>
            <person name="Nie X."/>
            <person name="Kerhornou A."/>
            <person name="Hemphill L."/>
            <person name="Bason N."/>
            <person name="Berriman M."/>
            <person name="Desany B."/>
            <person name="Churcher C."/>
            <person name="Cooper J."/>
            <person name="van Driessche N."/>
            <person name="Cronin A."/>
            <person name="Goodhead I."/>
            <person name="Muzny D."/>
            <person name="Hall N."/>
            <person name="Harper D."/>
            <person name="Lindsay R."/>
            <person name="Hauser H."/>
            <person name="James K."/>
            <person name="Quiles M."/>
            <person name="Buchrieser C."/>
            <person name="Wardroper A."/>
            <person name="Thangavelu M."/>
            <person name="Johnson D."/>
            <person name="Knights A."/>
            <person name="Loulseged H."/>
            <person name="Mungall K."/>
            <person name="Price C."/>
            <person name="Ma J."/>
            <person name="Quail M."/>
            <person name="Hernandez J."/>
            <person name="Rabbinowitsch E."/>
            <person name="Steffen D."/>
            <person name="Sanders M."/>
            <person name="Weinstock G."/>
            <person name="Sharp S."/>
            <person name="Just E."/>
            <person name="Shaulsky G."/>
            <person name="Simmonds M."/>
            <person name="Tivey A."/>
            <person name="White B."/>
            <person name="Walker D."/>
            <person name="Woodward J."/>
            <person name="Winckler T."/>
            <person name="Schleicher M."/>
            <person name="Rosenthal A."/>
            <person name="Rivero F."/>
            <person name="Chisholm R.L."/>
            <person name="Gibbs R."/>
            <person name="Loomis W.F."/>
            <person name="Platzer M."/>
            <person name="Kay R.R."/>
            <person name="Williams J."/>
            <person name="Dear P.H."/>
            <person name="Noegel A.A."/>
            <person name="Barrell B."/>
            <person name="Kuspa A."/>
        </authorList>
    </citation>
    <scope>NUCLEOTIDE SEQUENCE</scope>
    <source>
        <strain evidence="3">AX4</strain>
    </source>
</reference>
<dbReference type="eggNOG" id="ENOG502SXST">
    <property type="taxonomic scope" value="Eukaryota"/>
</dbReference>
<dbReference type="GO" id="GO:0006887">
    <property type="term" value="P:exocytosis"/>
    <property type="evidence" value="ECO:0000315"/>
    <property type="project" value="dictyBase"/>
</dbReference>
<feature type="region of interest" description="Disordered" evidence="1">
    <location>
        <begin position="1"/>
        <end position="20"/>
    </location>
</feature>
<feature type="region of interest" description="Disordered" evidence="1">
    <location>
        <begin position="745"/>
        <end position="808"/>
    </location>
</feature>
<dbReference type="KEGG" id="ddi:DDB_G0273951"/>
<dbReference type="GO" id="GO:0036019">
    <property type="term" value="C:endolysosome"/>
    <property type="evidence" value="ECO:0000314"/>
    <property type="project" value="dictyBase"/>
</dbReference>
<keyword evidence="5" id="KW-1185">Reference proteome</keyword>
<name>Q556N8_DICDI</name>
<dbReference type="KEGG" id="ddi:DDB_G0272600"/>
<dbReference type="SMART" id="SM00184">
    <property type="entry name" value="RING"/>
    <property type="match status" value="1"/>
</dbReference>
<dbReference type="dictyBase" id="DDB_G0273951"/>
<dbReference type="InterPro" id="IPR001841">
    <property type="entry name" value="Znf_RING"/>
</dbReference>
<dbReference type="PANTHER" id="PTHR23287">
    <property type="entry name" value="RUBY-EYE2-LIKE PROTEIN"/>
    <property type="match status" value="1"/>
</dbReference>
<feature type="compositionally biased region" description="Low complexity" evidence="1">
    <location>
        <begin position="8"/>
        <end position="20"/>
    </location>
</feature>
<feature type="region of interest" description="Disordered" evidence="1">
    <location>
        <begin position="530"/>
        <end position="609"/>
    </location>
</feature>
<dbReference type="GlyGen" id="Q556N8">
    <property type="glycosylation" value="3 sites"/>
</dbReference>
<sequence length="1536" mass="171859">MTNEEEQQTTNQQQQQPTPQLVINDLDSILSPIGGGGRVKYTCLDVSKRYLALGANTGSLYFFERKSMSSIIPKNKNQDNQQQLQPQLQQPQSYLLPTVKIFTNENLSFTQILSLNDIRDQISIIKINPCNDNLVAIATHKTIFIIEPNISIRREKEKVLVKMTDHPKDAEITTLIWSHCGGYLFSGDDLGNLYCCSVTKARKSFFFSADLVYKCDSKLVQLDIIPSIPTITNTQLHQDIQLTTNSNSNSNNSSLNNHHQQQQNIVHTIPITNSIPPVNSITISILASTLTKSIVVNFQILTATNVGKVLSIIQIGKKQRENTKQGACFHPFYKSSVYTSRPGKRLWLADPIDGRVLSTMNFTPSSTTNEDGTTNPIPNIILKPKPLISSNSSNDANTYLTGKFPMIFSKLLPFGNYLISYDELSLLLIDVNEVEVLEWKLDTNQIHDLVVYHDSIYALHGQNHSISRIFTSIPLEILPTPQELQEQSDQLQKQQQQQQQQQQQPEEIISEPQSQPQPIAIASLIEEKKDEQLQPKKSESQENLTTLSNSDNIIGSEIDSTNTDNSTLSSSTNSLTIEGSASLPLVSESSNQQQQQQQQQQPSSLKSSTDQFVDDKLLDSTTTTTAVETSIQRVASKECIFSDIPLSSEPLMVSTSVKDPTLAASTTRKVIKKKVIKTALPQDQQLNGTNNTATLSTSPPQSIVSSSTTATTATATSTSIGAPTEVKRTVIVKKKIIKKAAALSTTTTTTPQISSPPISNPTPSPPLYVETVSSSTTTTTTTPAEVSLSPKKEETTIAPTPTPIPTSATTVTANNIQQGIFKTLNSATSSFLEIKQFALNKTNEIKSDITHKILGPSSGDDINSSNNTNVTLNNTTTATATATTATTITDNLNTTIVNEQQSQQHPIEVLEKLTKQTYESLQQYKENKTKTTSFEPMLQIWVQLFNSIEDSVIPSDMIKDIVTSCFCFGINLKSTKECSTGGGSGSGGNGKSLTHTNKLCKCWNEQLAIEFIKEYYQFLNTNRVYLNSNERKWDRCIEQLVEFESFTKQESKIISTIYQFIDSSDSSTCLTLLDSHCSNDYGLLFRFLNQLLELDPIESSKFFAKHFPIILPRNILNFTNSLIENDDIIINKSNDSGGGSRSNKELGNLIKFEYLNQLMKLKPECKFNSLELLEQWFLSNLMNNKPNQNQLFEEREDMSTTSTRKFIPKLKSNLIEWKSKDTLIQIIDNVINNEYGNGNLLKSLESMSAENGFHIGLYKIYEHYFKNVYSMKSILHNQEQLNHYSKKLLELTIFTDDKKGFSNCFENSTSIEIWSNTLEIMKQLRIDQHENEDQSGESSITFEISELFILDLIGKAIGPLETIELVCKFSEMFEKSKIETKLLSDWIKFGKWSLYDRPKLSYDILSLLDSHLWLKKPLTISPQFLTMIGPELDPTLPNNPFKEFFNKLGTSSHDSGDNIDFKIPSFFEDNSRRHWGVETELSTGSCPICTLSLAENPESSFLGSTPATIIVFPNCGHSYHHCCIEDQGCMLCFSKR</sequence>
<protein>
    <submittedName>
        <fullName evidence="3">RING zinc finger-containing protein</fullName>
    </submittedName>
</protein>
<feature type="domain" description="RING-type" evidence="2">
    <location>
        <begin position="1486"/>
        <end position="1532"/>
    </location>
</feature>
<dbReference type="RefSeq" id="XP_644334.1">
    <property type="nucleotide sequence ID" value="XM_639242.1"/>
</dbReference>
<feature type="compositionally biased region" description="Low complexity" evidence="1">
    <location>
        <begin position="771"/>
        <end position="782"/>
    </location>
</feature>
<proteinExistence type="predicted"/>
<dbReference type="EMBL" id="AAFI02000011">
    <property type="protein sequence ID" value="EAL70409.1"/>
    <property type="molecule type" value="Genomic_DNA"/>
</dbReference>
<dbReference type="dictyBase" id="DDB_G0272600"/>
<dbReference type="PaxDb" id="44689-DDB0238704"/>
<evidence type="ECO:0000259" key="2">
    <source>
        <dbReference type="SMART" id="SM00184"/>
    </source>
</evidence>
<feature type="compositionally biased region" description="Polar residues" evidence="1">
    <location>
        <begin position="541"/>
        <end position="553"/>
    </location>
</feature>
<dbReference type="GeneID" id="8618754"/>
<comment type="caution">
    <text evidence="3">The sequence shown here is derived from an EMBL/GenBank/DDBJ whole genome shotgun (WGS) entry which is preliminary data.</text>
</comment>
<dbReference type="GO" id="GO:0032991">
    <property type="term" value="C:protein-containing complex"/>
    <property type="evidence" value="ECO:0000314"/>
    <property type="project" value="dictyBase"/>
</dbReference>
<dbReference type="Proteomes" id="UP000002195">
    <property type="component" value="Unassembled WGS sequence"/>
</dbReference>
<dbReference type="AlphaFoldDB" id="Q556N8"/>
<dbReference type="GO" id="GO:0007040">
    <property type="term" value="P:lysosome organization"/>
    <property type="evidence" value="ECO:0000315"/>
    <property type="project" value="dictyBase"/>
</dbReference>
<dbReference type="HOGENOM" id="CLU_247027_0_0_1"/>
<feature type="region of interest" description="Disordered" evidence="1">
    <location>
        <begin position="687"/>
        <end position="719"/>
    </location>
</feature>
<dbReference type="InterPro" id="IPR036322">
    <property type="entry name" value="WD40_repeat_dom_sf"/>
</dbReference>
<dbReference type="GO" id="GO:0008104">
    <property type="term" value="P:intracellular protein localization"/>
    <property type="evidence" value="ECO:0000315"/>
    <property type="project" value="dictyBase"/>
</dbReference>
<feature type="compositionally biased region" description="Basic and acidic residues" evidence="1">
    <location>
        <begin position="530"/>
        <end position="540"/>
    </location>
</feature>
<dbReference type="SUPFAM" id="SSF50978">
    <property type="entry name" value="WD40 repeat-like"/>
    <property type="match status" value="1"/>
</dbReference>
<reference evidence="3 5" key="1">
    <citation type="journal article" date="2002" name="Nature">
        <title>Sequence and analysis of chromosome 2 of Dictyostelium discoideum.</title>
        <authorList>
            <consortium name="Dictyostelium Genome Sequencing Consortium"/>
            <person name="Glockner G."/>
            <person name="Eichinger L."/>
            <person name="Szafranski K."/>
            <person name="Pachebat J.A."/>
            <person name="Bankier A.T."/>
            <person name="Dear P.H."/>
            <person name="Lehmann R."/>
            <person name="Baumgart C."/>
            <person name="Parra G."/>
            <person name="Abril J.F."/>
            <person name="Guigo R."/>
            <person name="Kumpf K."/>
            <person name="Tunggal B."/>
            <person name="Cox E."/>
            <person name="Quail M.A."/>
            <person name="Platzer M."/>
            <person name="Rosenthal A."/>
            <person name="Noegel A.A."/>
        </authorList>
    </citation>
    <scope>NUCLEOTIDE SEQUENCE [LARGE SCALE GENOMIC DNA]</scope>
    <source>
        <strain evidence="3 5">AX4</strain>
    </source>
</reference>
<organism evidence="3 5">
    <name type="scientific">Dictyostelium discoideum</name>
    <name type="common">Social amoeba</name>
    <dbReference type="NCBI Taxonomy" id="44689"/>
    <lineage>
        <taxon>Eukaryota</taxon>
        <taxon>Amoebozoa</taxon>
        <taxon>Evosea</taxon>
        <taxon>Eumycetozoa</taxon>
        <taxon>Dictyostelia</taxon>
        <taxon>Dictyosteliales</taxon>
        <taxon>Dictyosteliaceae</taxon>
        <taxon>Dictyostelium</taxon>
    </lineage>
</organism>
<dbReference type="EMBL" id="AAFI02000009">
    <property type="protein sequence ID" value="EAL70937.1"/>
    <property type="molecule type" value="Genomic_DNA"/>
</dbReference>
<dbReference type="GeneID" id="8619222"/>
<evidence type="ECO:0000313" key="3">
    <source>
        <dbReference type="EMBL" id="EAL70409.1"/>
    </source>
</evidence>
<evidence type="ECO:0000313" key="5">
    <source>
        <dbReference type="Proteomes" id="UP000002195"/>
    </source>
</evidence>
<feature type="compositionally biased region" description="Low complexity" evidence="1">
    <location>
        <begin position="592"/>
        <end position="601"/>
    </location>
</feature>
<dbReference type="VEuPathDB" id="AmoebaDB:DDB_G0272600"/>
<dbReference type="PANTHER" id="PTHR23287:SF16">
    <property type="entry name" value="TECTONIN BETA-PROPELLER REPEAT-CONTAINING PROTEIN 2"/>
    <property type="match status" value="1"/>
</dbReference>
<accession>Q86AL7</accession>
<dbReference type="STRING" id="44689.Q556N8"/>
<evidence type="ECO:0000256" key="1">
    <source>
        <dbReference type="SAM" id="MobiDB-lite"/>
    </source>
</evidence>
<accession>Q556N8</accession>
<feature type="compositionally biased region" description="Low complexity" evidence="1">
    <location>
        <begin position="559"/>
        <end position="576"/>
    </location>
</feature>
<feature type="compositionally biased region" description="Low complexity" evidence="1">
    <location>
        <begin position="696"/>
        <end position="719"/>
    </location>
</feature>
<dbReference type="RefSeq" id="XP_645080.1">
    <property type="nucleotide sequence ID" value="XM_639988.1"/>
</dbReference>
<evidence type="ECO:0000313" key="4">
    <source>
        <dbReference type="EMBL" id="EAL70937.1"/>
    </source>
</evidence>
<feature type="region of interest" description="Disordered" evidence="1">
    <location>
        <begin position="483"/>
        <end position="516"/>
    </location>
</feature>
<reference evidence="3 5" key="2">
    <citation type="journal article" date="2005" name="Nature">
        <title>The genome of the social amoeba Dictyostelium discoideum.</title>
        <authorList>
            <consortium name="The Dictyostelium discoideum Sequencing Consortium"/>
            <person name="Eichinger L."/>
            <person name="Pachebat J.A."/>
            <person name="Glockner G."/>
            <person name="Rajandream M.A."/>
            <person name="Sucgang R."/>
            <person name="Berriman M."/>
            <person name="Song J."/>
            <person name="Olsen R."/>
            <person name="Szafranski K."/>
            <person name="Xu Q."/>
            <person name="Tunggal B."/>
            <person name="Kummerfeld S."/>
            <person name="Madera M."/>
            <person name="Konfortov B.A."/>
            <person name="Rivero F."/>
            <person name="Bankier A.T."/>
            <person name="Lehmann R."/>
            <person name="Hamlin N."/>
            <person name="Davies R."/>
            <person name="Gaudet P."/>
            <person name="Fey P."/>
            <person name="Pilcher K."/>
            <person name="Chen G."/>
            <person name="Saunders D."/>
            <person name="Sodergren E."/>
            <person name="Davis P."/>
            <person name="Kerhornou A."/>
            <person name="Nie X."/>
            <person name="Hall N."/>
            <person name="Anjard C."/>
            <person name="Hemphill L."/>
            <person name="Bason N."/>
            <person name="Farbrother P."/>
            <person name="Desany B."/>
            <person name="Just E."/>
            <person name="Morio T."/>
            <person name="Rost R."/>
            <person name="Churcher C."/>
            <person name="Cooper J."/>
            <person name="Haydock S."/>
            <person name="van Driessche N."/>
            <person name="Cronin A."/>
            <person name="Goodhead I."/>
            <person name="Muzny D."/>
            <person name="Mourier T."/>
            <person name="Pain A."/>
            <person name="Lu M."/>
            <person name="Harper D."/>
            <person name="Lindsay R."/>
            <person name="Hauser H."/>
            <person name="James K."/>
            <person name="Quiles M."/>
            <person name="Madan Babu M."/>
            <person name="Saito T."/>
            <person name="Buchrieser C."/>
            <person name="Wardroper A."/>
            <person name="Felder M."/>
            <person name="Thangavelu M."/>
            <person name="Johnson D."/>
            <person name="Knights A."/>
            <person name="Loulseged H."/>
            <person name="Mungall K."/>
            <person name="Oliver K."/>
            <person name="Price C."/>
            <person name="Quail M.A."/>
            <person name="Urushihara H."/>
            <person name="Hernandez J."/>
            <person name="Rabbinowitsch E."/>
            <person name="Steffen D."/>
            <person name="Sanders M."/>
            <person name="Ma J."/>
            <person name="Kohara Y."/>
            <person name="Sharp S."/>
            <person name="Simmonds M."/>
            <person name="Spiegler S."/>
            <person name="Tivey A."/>
            <person name="Sugano S."/>
            <person name="White B."/>
            <person name="Walker D."/>
            <person name="Woodward J."/>
            <person name="Winckler T."/>
            <person name="Tanaka Y."/>
            <person name="Shaulsky G."/>
            <person name="Schleicher M."/>
            <person name="Weinstock G."/>
            <person name="Rosenthal A."/>
            <person name="Cox E.C."/>
            <person name="Chisholm R.L."/>
            <person name="Gibbs R."/>
            <person name="Loomis W.F."/>
            <person name="Platzer M."/>
            <person name="Kay R.R."/>
            <person name="Williams J."/>
            <person name="Dear P.H."/>
            <person name="Noegel A.A."/>
            <person name="Barrell B."/>
            <person name="Kuspa A."/>
        </authorList>
    </citation>
    <scope>NUCLEOTIDE SEQUENCE [LARGE SCALE GENOMIC DNA]</scope>
    <source>
        <strain evidence="3 5">AX4</strain>
    </source>
</reference>
<feature type="compositionally biased region" description="Low complexity" evidence="1">
    <location>
        <begin position="745"/>
        <end position="757"/>
    </location>
</feature>
<gene>
    <name evidence="4" type="ORF">DDB_G0272600</name>
    <name evidence="3" type="ORF">DDB_G0273951</name>
</gene>